<proteinExistence type="predicted"/>
<reference evidence="2" key="1">
    <citation type="submission" date="2021-01" db="UniProtKB">
        <authorList>
            <consortium name="EnsemblMetazoa"/>
        </authorList>
    </citation>
    <scope>IDENTIFICATION</scope>
</reference>
<keyword evidence="1" id="KW-0812">Transmembrane</keyword>
<evidence type="ECO:0000313" key="2">
    <source>
        <dbReference type="EnsemblMetazoa" id="XP_031782937"/>
    </source>
</evidence>
<dbReference type="GeneID" id="116416855"/>
<dbReference type="KEGG" id="nvi:116416855"/>
<accession>A0A7M7Q706</accession>
<name>A0A7M7Q706_NASVI</name>
<keyword evidence="3" id="KW-1185">Reference proteome</keyword>
<protein>
    <submittedName>
        <fullName evidence="2">Uncharacterized protein</fullName>
    </submittedName>
</protein>
<dbReference type="InParanoid" id="A0A7M7Q706"/>
<dbReference type="AlphaFoldDB" id="A0A7M7Q706"/>
<dbReference type="EnsemblMetazoa" id="XM_031927077">
    <property type="protein sequence ID" value="XP_031782937"/>
    <property type="gene ID" value="LOC116416855"/>
</dbReference>
<keyword evidence="1" id="KW-0472">Membrane</keyword>
<dbReference type="Proteomes" id="UP000002358">
    <property type="component" value="Unassembled WGS sequence"/>
</dbReference>
<organism evidence="2 3">
    <name type="scientific">Nasonia vitripennis</name>
    <name type="common">Parasitic wasp</name>
    <dbReference type="NCBI Taxonomy" id="7425"/>
    <lineage>
        <taxon>Eukaryota</taxon>
        <taxon>Metazoa</taxon>
        <taxon>Ecdysozoa</taxon>
        <taxon>Arthropoda</taxon>
        <taxon>Hexapoda</taxon>
        <taxon>Insecta</taxon>
        <taxon>Pterygota</taxon>
        <taxon>Neoptera</taxon>
        <taxon>Endopterygota</taxon>
        <taxon>Hymenoptera</taxon>
        <taxon>Apocrita</taxon>
        <taxon>Proctotrupomorpha</taxon>
        <taxon>Chalcidoidea</taxon>
        <taxon>Pteromalidae</taxon>
        <taxon>Pteromalinae</taxon>
        <taxon>Nasonia</taxon>
    </lineage>
</organism>
<dbReference type="RefSeq" id="XP_031782937.1">
    <property type="nucleotide sequence ID" value="XM_031927077.2"/>
</dbReference>
<evidence type="ECO:0000256" key="1">
    <source>
        <dbReference type="SAM" id="Phobius"/>
    </source>
</evidence>
<dbReference type="SMR" id="A0A7M7Q706"/>
<evidence type="ECO:0000313" key="3">
    <source>
        <dbReference type="Proteomes" id="UP000002358"/>
    </source>
</evidence>
<sequence>MRYVELYPWYYMPPSIHTILIHGHLIVQAVVLLIGMFSEEAQECKNKDIKRYRENHSRKTSRTETNMDTFKRLLLSSDPLISLSRKLPKKNHQKLSAEVKSLLVYDSEDEESENESC</sequence>
<keyword evidence="1" id="KW-1133">Transmembrane helix</keyword>
<feature type="transmembrane region" description="Helical" evidence="1">
    <location>
        <begin position="16"/>
        <end position="37"/>
    </location>
</feature>